<dbReference type="PANTHER" id="PTHR13475:SF3">
    <property type="entry name" value="NEUGRIN"/>
    <property type="match status" value="1"/>
</dbReference>
<keyword evidence="6" id="KW-1185">Reference proteome</keyword>
<evidence type="ECO:0000256" key="4">
    <source>
        <dbReference type="ARBA" id="ARBA00013566"/>
    </source>
</evidence>
<dbReference type="OrthoDB" id="5578174at2759"/>
<evidence type="ECO:0000256" key="2">
    <source>
        <dbReference type="ARBA" id="ARBA00004173"/>
    </source>
</evidence>
<comment type="subcellular location">
    <subcellularLocation>
        <location evidence="2">Mitochondrion</location>
    </subcellularLocation>
</comment>
<dbReference type="InterPro" id="IPR010487">
    <property type="entry name" value="NGRN/Rrg9"/>
</dbReference>
<gene>
    <name evidence="5" type="ORF">BRENAR_LOCUS4325</name>
</gene>
<proteinExistence type="inferred from homology"/>
<dbReference type="Proteomes" id="UP000290900">
    <property type="component" value="Unassembled WGS sequence"/>
</dbReference>
<accession>A0A448YRR5</accession>
<dbReference type="GO" id="GO:0005739">
    <property type="term" value="C:mitochondrion"/>
    <property type="evidence" value="ECO:0007669"/>
    <property type="project" value="UniProtKB-SubCell"/>
</dbReference>
<dbReference type="Pfam" id="PF06413">
    <property type="entry name" value="Neugrin"/>
    <property type="match status" value="1"/>
</dbReference>
<evidence type="ECO:0000313" key="5">
    <source>
        <dbReference type="EMBL" id="VEU23595.1"/>
    </source>
</evidence>
<evidence type="ECO:0000256" key="3">
    <source>
        <dbReference type="ARBA" id="ARBA00010895"/>
    </source>
</evidence>
<dbReference type="PANTHER" id="PTHR13475">
    <property type="entry name" value="NEUGRIN"/>
    <property type="match status" value="1"/>
</dbReference>
<dbReference type="InParanoid" id="A0A448YRR5"/>
<dbReference type="AlphaFoldDB" id="A0A448YRR5"/>
<dbReference type="EMBL" id="CAACVR010000045">
    <property type="protein sequence ID" value="VEU23595.1"/>
    <property type="molecule type" value="Genomic_DNA"/>
</dbReference>
<organism evidence="5 6">
    <name type="scientific">Brettanomyces naardenensis</name>
    <name type="common">Yeast</name>
    <dbReference type="NCBI Taxonomy" id="13370"/>
    <lineage>
        <taxon>Eukaryota</taxon>
        <taxon>Fungi</taxon>
        <taxon>Dikarya</taxon>
        <taxon>Ascomycota</taxon>
        <taxon>Saccharomycotina</taxon>
        <taxon>Pichiomycetes</taxon>
        <taxon>Pichiales</taxon>
        <taxon>Pichiaceae</taxon>
        <taxon>Brettanomyces</taxon>
    </lineage>
</organism>
<comment type="function">
    <text evidence="1">Required for respiratory activity and maintenance and expression of the mitochondrial genome.</text>
</comment>
<reference evidence="5 6" key="1">
    <citation type="submission" date="2018-12" db="EMBL/GenBank/DDBJ databases">
        <authorList>
            <person name="Tiukova I."/>
            <person name="Dainat J."/>
        </authorList>
    </citation>
    <scope>NUCLEOTIDE SEQUENCE [LARGE SCALE GENOMIC DNA]</scope>
</reference>
<protein>
    <recommendedName>
        <fullName evidence="4">Required for respiratory growth protein 9, mitochondrial</fullName>
    </recommendedName>
</protein>
<sequence>MLKRYIHVLAPAAHAKRPTQWILPDLNKLPGGFRGKVYNKRDWTKYLEKNTKILENEGDDVPQRRLRHPPEDWRNMEHLPQYMRNKYALREKAEHMDLSKTKRLSRSAMDGIRILHNKYPEELTTEKLSEFFKISPVAISKIMKSKWKPTDTEMEKKRVKWEERGKKLIEKQMMDRRLEEFFESKETELKMEIPYFVKQEISDYIHLHGMEDLEEIFNNLNHARVQKQKFKDDKLKDDAEKS</sequence>
<dbReference type="STRING" id="13370.A0A448YRR5"/>
<name>A0A448YRR5_BRENA</name>
<evidence type="ECO:0000256" key="1">
    <source>
        <dbReference type="ARBA" id="ARBA00003548"/>
    </source>
</evidence>
<dbReference type="GO" id="GO:0005634">
    <property type="term" value="C:nucleus"/>
    <property type="evidence" value="ECO:0007669"/>
    <property type="project" value="TreeGrafter"/>
</dbReference>
<comment type="similarity">
    <text evidence="3">Belongs to the RRG9 family.</text>
</comment>
<evidence type="ECO:0000313" key="6">
    <source>
        <dbReference type="Proteomes" id="UP000290900"/>
    </source>
</evidence>